<gene>
    <name evidence="2" type="ORF">C1704_16770</name>
</gene>
<comment type="caution">
    <text evidence="2">The sequence shown here is derived from an EMBL/GenBank/DDBJ whole genome shotgun (WGS) entry which is preliminary data.</text>
</comment>
<evidence type="ECO:0000313" key="3">
    <source>
        <dbReference type="Proteomes" id="UP000238605"/>
    </source>
</evidence>
<dbReference type="Proteomes" id="UP000238605">
    <property type="component" value="Unassembled WGS sequence"/>
</dbReference>
<evidence type="ECO:0000259" key="1">
    <source>
        <dbReference type="PROSITE" id="PS51833"/>
    </source>
</evidence>
<dbReference type="GO" id="GO:0016301">
    <property type="term" value="F:kinase activity"/>
    <property type="evidence" value="ECO:0007669"/>
    <property type="project" value="UniProtKB-KW"/>
</dbReference>
<evidence type="ECO:0000313" key="2">
    <source>
        <dbReference type="EMBL" id="PPE64960.1"/>
    </source>
</evidence>
<reference evidence="2 3" key="1">
    <citation type="submission" date="2018-02" db="EMBL/GenBank/DDBJ databases">
        <title>Reclassifiation of [Polyangium] brachysporum DSM 7029 as Guopingzhaonella breviflexa gen. nov., sp. nov., a member of the family Comamonadaceae.</title>
        <authorList>
            <person name="Tang B."/>
        </authorList>
    </citation>
    <scope>NUCLEOTIDE SEQUENCE [LARGE SCALE GENOMIC DNA]</scope>
    <source>
        <strain evidence="2 3">BCRC 80649</strain>
    </source>
</reference>
<dbReference type="Gene3D" id="1.10.3210.10">
    <property type="entry name" value="Hypothetical protein af1432"/>
    <property type="match status" value="1"/>
</dbReference>
<organism evidence="2 3">
    <name type="scientific">Caldimonas caldifontis</name>
    <dbReference type="NCBI Taxonomy" id="1452508"/>
    <lineage>
        <taxon>Bacteria</taxon>
        <taxon>Pseudomonadati</taxon>
        <taxon>Pseudomonadota</taxon>
        <taxon>Betaproteobacteria</taxon>
        <taxon>Burkholderiales</taxon>
        <taxon>Sphaerotilaceae</taxon>
        <taxon>Caldimonas</taxon>
    </lineage>
</organism>
<name>A0A2S5SQE3_9BURK</name>
<dbReference type="OrthoDB" id="9770715at2"/>
<keyword evidence="3" id="KW-1185">Reference proteome</keyword>
<keyword evidence="2" id="KW-0418">Kinase</keyword>
<feature type="domain" description="HDOD" evidence="1">
    <location>
        <begin position="14"/>
        <end position="203"/>
    </location>
</feature>
<dbReference type="PANTHER" id="PTHR33525:SF4">
    <property type="entry name" value="CYCLIC DI-GMP PHOSPHODIESTERASE CDGJ"/>
    <property type="match status" value="1"/>
</dbReference>
<accession>A0A2S5SQE3</accession>
<dbReference type="Pfam" id="PF08668">
    <property type="entry name" value="HDOD"/>
    <property type="match status" value="1"/>
</dbReference>
<dbReference type="PROSITE" id="PS51833">
    <property type="entry name" value="HDOD"/>
    <property type="match status" value="1"/>
</dbReference>
<dbReference type="InterPro" id="IPR013976">
    <property type="entry name" value="HDOD"/>
</dbReference>
<proteinExistence type="predicted"/>
<dbReference type="PANTHER" id="PTHR33525">
    <property type="match status" value="1"/>
</dbReference>
<dbReference type="SUPFAM" id="SSF109604">
    <property type="entry name" value="HD-domain/PDEase-like"/>
    <property type="match status" value="1"/>
</dbReference>
<dbReference type="EMBL" id="PSNX01000019">
    <property type="protein sequence ID" value="PPE64960.1"/>
    <property type="molecule type" value="Genomic_DNA"/>
</dbReference>
<dbReference type="InterPro" id="IPR052340">
    <property type="entry name" value="RNase_Y/CdgJ"/>
</dbReference>
<dbReference type="AlphaFoldDB" id="A0A2S5SQE3"/>
<protein>
    <submittedName>
        <fullName evidence="2">Histidine kinase</fullName>
    </submittedName>
</protein>
<keyword evidence="2" id="KW-0808">Transferase</keyword>
<sequence length="268" mass="28833">MPVDPALRSLHIDLPARPDVLVQLSLMLAEEAVDFKAMGSLIEGDMALAAGVLKALNAPIYGLRQQVRTVQQALQYLGSSQVAAIAYEMALRSVFPSTPELDAMWFRANRRGLLMGLMARQLGLPAFVAHSAGLFEECGKAVMLRHAPQRYGPMLQAAASDDLLALQEMQAFGVSHDALGAAMCETWMLDPAAITCVRYHVAVHSGGTWPDKPEARPLCALSTVANYMIKAPEMVDSAVQATAALAPLDEAAFLQVAREVQSVMSTRS</sequence>
<dbReference type="RefSeq" id="WP_104303891.1">
    <property type="nucleotide sequence ID" value="NZ_PSNX01000019.1"/>
</dbReference>